<accession>A0ABZ0K034</accession>
<dbReference type="InterPro" id="IPR016035">
    <property type="entry name" value="Acyl_Trfase/lysoPLipase"/>
</dbReference>
<dbReference type="Pfam" id="PF01103">
    <property type="entry name" value="Omp85"/>
    <property type="match status" value="1"/>
</dbReference>
<feature type="short sequence motif" description="GXGXXG" evidence="6">
    <location>
        <begin position="52"/>
        <end position="57"/>
    </location>
</feature>
<feature type="short sequence motif" description="GXSXG" evidence="6">
    <location>
        <begin position="79"/>
        <end position="83"/>
    </location>
</feature>
<organism evidence="9 10">
    <name type="scientific">Shewanella youngdeokensis</name>
    <dbReference type="NCBI Taxonomy" id="2999068"/>
    <lineage>
        <taxon>Bacteria</taxon>
        <taxon>Pseudomonadati</taxon>
        <taxon>Pseudomonadota</taxon>
        <taxon>Gammaproteobacteria</taxon>
        <taxon>Alteromonadales</taxon>
        <taxon>Shewanellaceae</taxon>
        <taxon>Shewanella</taxon>
    </lineage>
</organism>
<dbReference type="SUPFAM" id="SSF52151">
    <property type="entry name" value="FabD/lysophospholipase-like"/>
    <property type="match status" value="1"/>
</dbReference>
<feature type="short sequence motif" description="DGA/G" evidence="6">
    <location>
        <begin position="227"/>
        <end position="229"/>
    </location>
</feature>
<evidence type="ECO:0000256" key="2">
    <source>
        <dbReference type="ARBA" id="ARBA00022801"/>
    </source>
</evidence>
<proteinExistence type="predicted"/>
<feature type="active site" description="Proton acceptor" evidence="6">
    <location>
        <position position="227"/>
    </location>
</feature>
<keyword evidence="2 6" id="KW-0378">Hydrolase</keyword>
<keyword evidence="4 6" id="KW-0443">Lipid metabolism</keyword>
<dbReference type="Gene3D" id="3.40.1090.10">
    <property type="entry name" value="Cytosolic phospholipase A2 catalytic domain"/>
    <property type="match status" value="2"/>
</dbReference>
<evidence type="ECO:0000256" key="6">
    <source>
        <dbReference type="PROSITE-ProRule" id="PRU01161"/>
    </source>
</evidence>
<keyword evidence="3 6" id="KW-0442">Lipid degradation</keyword>
<evidence type="ECO:0000313" key="9">
    <source>
        <dbReference type="EMBL" id="WOT05080.1"/>
    </source>
</evidence>
<evidence type="ECO:0000256" key="3">
    <source>
        <dbReference type="ARBA" id="ARBA00022963"/>
    </source>
</evidence>
<sequence length="763" mass="83920">MSHYLANTSVLLITVLAVTPPGVSARERQALLHDNAGNTAPAKVKVGLALSGGGAKGAAHVGVLRYLESQRISVDYITGTSIGAYVGGLYALGYSVDDIERIMLELDWVSGFDDTVPRTSLNYHDKQDFDRFNLPFEFGSLNGEILLPQGVLRGQTMANLYIESAGIVPRQVSFDDLAIPFKAISTDIATGGPVVLESGNLLTAMQASASVPGILQPVEIDGKYLTDGGMVSNMPADTVRAMGADVVIAIDIGDDLAPKEELKDSFAILSQLSTMMTRANAVEQVANLQPQDILIRPDISLLGTTDFSTMPLGFEKGMQAAQTHASELASLQVSDEDYAQYQAKRQQYNQALRAFQQRPIDKIVLQNNSLKSSEKIKAALAIDAGDSVSTDQLVAAIDNVYALNTFERVAAEVIEDDQQKTLLITAQEKSWGPNFFDIGFSLEEDFSEISDIKLDLAYTLNNILDSQGQLRFELSSGKEKLLASEYRLQLDPLERYYWKSRYQFIQSEDLYFWEDDLSIKTITQAHDISSLIGINLSNNMIFELGVAAEMGNIEGPSYIDLNIDYYSYSSFAVFSYDTLDSDSFPSRGMQLYFKGAYNNDRLDELVLPIVGDVFGDTSLFNYDFSLKHAVSYKQHTLINKIKLSGTDSNDVSLIHTHKLGGFLNLSGLHKNELVGSQLAYASLVYQYRINWQGFGGKSIPLYVGTSAEAGNVWQYKSQRGFDDLIYASSLFVGTETEFGPAVLGFGMNDQHSKTFYLTLGKTF</sequence>
<evidence type="ECO:0000256" key="5">
    <source>
        <dbReference type="ARBA" id="ARBA00023136"/>
    </source>
</evidence>
<keyword evidence="7" id="KW-0175">Coiled coil</keyword>
<dbReference type="RefSeq" id="WP_310472717.1">
    <property type="nucleotide sequence ID" value="NZ_CP136522.1"/>
</dbReference>
<dbReference type="InterPro" id="IPR000184">
    <property type="entry name" value="Bac_surfAg_D15"/>
</dbReference>
<dbReference type="PANTHER" id="PTHR14226:SF29">
    <property type="entry name" value="NEUROPATHY TARGET ESTERASE SWS"/>
    <property type="match status" value="1"/>
</dbReference>
<dbReference type="InterPro" id="IPR002641">
    <property type="entry name" value="PNPLA_dom"/>
</dbReference>
<evidence type="ECO:0000256" key="1">
    <source>
        <dbReference type="ARBA" id="ARBA00004370"/>
    </source>
</evidence>
<keyword evidence="10" id="KW-1185">Reference proteome</keyword>
<feature type="coiled-coil region" evidence="7">
    <location>
        <begin position="331"/>
        <end position="358"/>
    </location>
</feature>
<feature type="active site" description="Nucleophile" evidence="6">
    <location>
        <position position="81"/>
    </location>
</feature>
<gene>
    <name evidence="9" type="ORF">RGE70_17560</name>
</gene>
<evidence type="ECO:0000259" key="8">
    <source>
        <dbReference type="PROSITE" id="PS51635"/>
    </source>
</evidence>
<evidence type="ECO:0000313" key="10">
    <source>
        <dbReference type="Proteomes" id="UP001529491"/>
    </source>
</evidence>
<evidence type="ECO:0000256" key="7">
    <source>
        <dbReference type="SAM" id="Coils"/>
    </source>
</evidence>
<feature type="domain" description="PNPLA" evidence="8">
    <location>
        <begin position="48"/>
        <end position="240"/>
    </location>
</feature>
<evidence type="ECO:0000256" key="4">
    <source>
        <dbReference type="ARBA" id="ARBA00023098"/>
    </source>
</evidence>
<dbReference type="Gene3D" id="3.10.20.310">
    <property type="entry name" value="membrane protein fhac"/>
    <property type="match status" value="1"/>
</dbReference>
<dbReference type="InterPro" id="IPR050301">
    <property type="entry name" value="NTE"/>
</dbReference>
<reference evidence="9 10" key="1">
    <citation type="submission" date="2023-10" db="EMBL/GenBank/DDBJ databases">
        <title>Complete genome sequence of Shewanella sp. DAU334.</title>
        <authorList>
            <person name="Lee Y.-S."/>
            <person name="Jeong H.-R."/>
            <person name="Hwang E.-J."/>
            <person name="Choi Y.-L."/>
            <person name="Kim G.-D."/>
        </authorList>
    </citation>
    <scope>NUCLEOTIDE SEQUENCE [LARGE SCALE GENOMIC DNA]</scope>
    <source>
        <strain evidence="9 10">DAU334</strain>
    </source>
</reference>
<dbReference type="EMBL" id="CP136522">
    <property type="protein sequence ID" value="WOT05080.1"/>
    <property type="molecule type" value="Genomic_DNA"/>
</dbReference>
<keyword evidence="5" id="KW-0472">Membrane</keyword>
<name>A0ABZ0K034_9GAMM</name>
<comment type="subcellular location">
    <subcellularLocation>
        <location evidence="1">Membrane</location>
    </subcellularLocation>
</comment>
<dbReference type="CDD" id="cd07205">
    <property type="entry name" value="Pat_PNPLA6_PNPLA7_NTE1_like"/>
    <property type="match status" value="1"/>
</dbReference>
<dbReference type="PROSITE" id="PS51635">
    <property type="entry name" value="PNPLA"/>
    <property type="match status" value="1"/>
</dbReference>
<protein>
    <submittedName>
        <fullName evidence="9">Patatin-like phospholipase family protein</fullName>
    </submittedName>
</protein>
<dbReference type="PANTHER" id="PTHR14226">
    <property type="entry name" value="NEUROPATHY TARGET ESTERASE/SWISS CHEESE D.MELANOGASTER"/>
    <property type="match status" value="1"/>
</dbReference>
<dbReference type="Pfam" id="PF01734">
    <property type="entry name" value="Patatin"/>
    <property type="match status" value="1"/>
</dbReference>
<dbReference type="Gene3D" id="2.40.160.50">
    <property type="entry name" value="membrane protein fhac: a member of the omp85/tpsb transporter family"/>
    <property type="match status" value="1"/>
</dbReference>
<dbReference type="Proteomes" id="UP001529491">
    <property type="component" value="Chromosome"/>
</dbReference>